<dbReference type="PANTHER" id="PTHR12835:SF5">
    <property type="entry name" value="BIOTIN--PROTEIN LIGASE"/>
    <property type="match status" value="1"/>
</dbReference>
<dbReference type="InterPro" id="IPR030855">
    <property type="entry name" value="Bifunct_BirA"/>
</dbReference>
<dbReference type="HAMAP" id="MF_00978">
    <property type="entry name" value="Bifunct_BirA"/>
    <property type="match status" value="1"/>
</dbReference>
<feature type="binding site" evidence="6">
    <location>
        <position position="117"/>
    </location>
    <ligand>
        <name>biotin</name>
        <dbReference type="ChEBI" id="CHEBI:57586"/>
    </ligand>
</feature>
<dbReference type="GO" id="GO:0009249">
    <property type="term" value="P:protein lipoylation"/>
    <property type="evidence" value="ECO:0007669"/>
    <property type="project" value="UniProtKB-ARBA"/>
</dbReference>
<feature type="binding site" evidence="6">
    <location>
        <begin position="121"/>
        <end position="123"/>
    </location>
    <ligand>
        <name>biotin</name>
        <dbReference type="ChEBI" id="CHEBI:57586"/>
    </ligand>
</feature>
<comment type="caution">
    <text evidence="8">The sequence shown here is derived from an EMBL/GenBank/DDBJ whole genome shotgun (WGS) entry which is preliminary data.</text>
</comment>
<dbReference type="InterPro" id="IPR008988">
    <property type="entry name" value="Transcriptional_repressor_C"/>
</dbReference>
<reference evidence="8" key="1">
    <citation type="submission" date="2021-04" db="EMBL/GenBank/DDBJ databases">
        <title>Isolation and polyphasic classification of algal microorganism.</title>
        <authorList>
            <person name="Wang S."/>
        </authorList>
    </citation>
    <scope>NUCLEOTIDE SEQUENCE</scope>
    <source>
        <strain evidence="8">720a</strain>
    </source>
</reference>
<evidence type="ECO:0000256" key="3">
    <source>
        <dbReference type="ARBA" id="ARBA00022840"/>
    </source>
</evidence>
<keyword evidence="5 6" id="KW-0092">Biotin</keyword>
<keyword evidence="3 6" id="KW-0067">ATP-binding</keyword>
<dbReference type="InterPro" id="IPR036388">
    <property type="entry name" value="WH-like_DNA-bd_sf"/>
</dbReference>
<comment type="catalytic activity">
    <reaction evidence="6">
        <text>biotin + L-lysyl-[protein] + ATP = N(6)-biotinyl-L-lysyl-[protein] + AMP + diphosphate + H(+)</text>
        <dbReference type="Rhea" id="RHEA:11756"/>
        <dbReference type="Rhea" id="RHEA-COMP:9752"/>
        <dbReference type="Rhea" id="RHEA-COMP:10505"/>
        <dbReference type="ChEBI" id="CHEBI:15378"/>
        <dbReference type="ChEBI" id="CHEBI:29969"/>
        <dbReference type="ChEBI" id="CHEBI:30616"/>
        <dbReference type="ChEBI" id="CHEBI:33019"/>
        <dbReference type="ChEBI" id="CHEBI:57586"/>
        <dbReference type="ChEBI" id="CHEBI:83144"/>
        <dbReference type="ChEBI" id="CHEBI:456215"/>
        <dbReference type="EC" id="6.3.4.15"/>
    </reaction>
</comment>
<evidence type="ECO:0000313" key="8">
    <source>
        <dbReference type="EMBL" id="MBR7795578.1"/>
    </source>
</evidence>
<dbReference type="InterPro" id="IPR045864">
    <property type="entry name" value="aa-tRNA-synth_II/BPL/LPL"/>
</dbReference>
<dbReference type="GO" id="GO:0003677">
    <property type="term" value="F:DNA binding"/>
    <property type="evidence" value="ECO:0007669"/>
    <property type="project" value="UniProtKB-UniRule"/>
</dbReference>
<dbReference type="CDD" id="cd00090">
    <property type="entry name" value="HTH_ARSR"/>
    <property type="match status" value="1"/>
</dbReference>
<dbReference type="InterPro" id="IPR004408">
    <property type="entry name" value="Biotin_CoA_COase_ligase"/>
</dbReference>
<dbReference type="AlphaFoldDB" id="A0A941DY78"/>
<keyword evidence="4 6" id="KW-0238">DNA-binding</keyword>
<keyword evidence="9" id="KW-1185">Reference proteome</keyword>
<dbReference type="SUPFAM" id="SSF46785">
    <property type="entry name" value="Winged helix' DNA-binding domain"/>
    <property type="match status" value="1"/>
</dbReference>
<evidence type="ECO:0000256" key="6">
    <source>
        <dbReference type="HAMAP-Rule" id="MF_00978"/>
    </source>
</evidence>
<dbReference type="GO" id="GO:0004077">
    <property type="term" value="F:biotin--[biotin carboxyl-carrier protein] ligase activity"/>
    <property type="evidence" value="ECO:0007669"/>
    <property type="project" value="UniProtKB-UniRule"/>
</dbReference>
<organism evidence="8 9">
    <name type="scientific">Virgibacillus salarius</name>
    <dbReference type="NCBI Taxonomy" id="447199"/>
    <lineage>
        <taxon>Bacteria</taxon>
        <taxon>Bacillati</taxon>
        <taxon>Bacillota</taxon>
        <taxon>Bacilli</taxon>
        <taxon>Bacillales</taxon>
        <taxon>Bacillaceae</taxon>
        <taxon>Virgibacillus</taxon>
    </lineage>
</organism>
<comment type="caution">
    <text evidence="6">Lacks conserved residue(s) required for the propagation of feature annotation.</text>
</comment>
<gene>
    <name evidence="6" type="primary">birA</name>
    <name evidence="8" type="ORF">KCX74_05920</name>
</gene>
<dbReference type="Pfam" id="PF03099">
    <property type="entry name" value="BPL_LplA_LipB"/>
    <property type="match status" value="1"/>
</dbReference>
<dbReference type="Gene3D" id="2.30.30.100">
    <property type="match status" value="1"/>
</dbReference>
<evidence type="ECO:0000256" key="2">
    <source>
        <dbReference type="ARBA" id="ARBA00022741"/>
    </source>
</evidence>
<dbReference type="GO" id="GO:0016740">
    <property type="term" value="F:transferase activity"/>
    <property type="evidence" value="ECO:0007669"/>
    <property type="project" value="UniProtKB-ARBA"/>
</dbReference>
<dbReference type="GO" id="GO:0006355">
    <property type="term" value="P:regulation of DNA-templated transcription"/>
    <property type="evidence" value="ECO:0007669"/>
    <property type="project" value="UniProtKB-UniRule"/>
</dbReference>
<dbReference type="SUPFAM" id="SSF50037">
    <property type="entry name" value="C-terminal domain of transcriptional repressors"/>
    <property type="match status" value="1"/>
</dbReference>
<proteinExistence type="inferred from homology"/>
<dbReference type="InterPro" id="IPR011991">
    <property type="entry name" value="ArsR-like_HTH"/>
</dbReference>
<comment type="similarity">
    <text evidence="6">Belongs to the biotin--protein ligase family.</text>
</comment>
<dbReference type="EC" id="6.3.4.15" evidence="6"/>
<feature type="domain" description="BPL/LPL catalytic" evidence="7">
    <location>
        <begin position="70"/>
        <end position="262"/>
    </location>
</feature>
<evidence type="ECO:0000256" key="5">
    <source>
        <dbReference type="ARBA" id="ARBA00023267"/>
    </source>
</evidence>
<feature type="binding site" evidence="6">
    <location>
        <position position="188"/>
    </location>
    <ligand>
        <name>biotin</name>
        <dbReference type="ChEBI" id="CHEBI:57586"/>
    </ligand>
</feature>
<keyword evidence="6" id="KW-0678">Repressor</keyword>
<protein>
    <recommendedName>
        <fullName evidence="6">Bifunctional ligase/repressor BirA</fullName>
    </recommendedName>
    <alternativeName>
        <fullName evidence="6">Biotin--[acetyl-CoA-carboxylase] ligase</fullName>
        <ecNumber evidence="6">6.3.4.15</ecNumber>
    </alternativeName>
    <alternativeName>
        <fullName evidence="6">Biotin--protein ligase</fullName>
    </alternativeName>
    <alternativeName>
        <fullName evidence="6">Biotin-[acetyl-CoA carboxylase] synthetase</fullName>
    </alternativeName>
</protein>
<name>A0A941DY78_9BACI</name>
<dbReference type="RefSeq" id="WP_026680993.1">
    <property type="nucleotide sequence ID" value="NZ_CP115959.1"/>
</dbReference>
<dbReference type="PANTHER" id="PTHR12835">
    <property type="entry name" value="BIOTIN PROTEIN LIGASE"/>
    <property type="match status" value="1"/>
</dbReference>
<feature type="DNA-binding region" description="H-T-H motif" evidence="6">
    <location>
        <begin position="22"/>
        <end position="41"/>
    </location>
</feature>
<dbReference type="SUPFAM" id="SSF55681">
    <property type="entry name" value="Class II aaRS and biotin synthetases"/>
    <property type="match status" value="1"/>
</dbReference>
<dbReference type="GO" id="GO:0005524">
    <property type="term" value="F:ATP binding"/>
    <property type="evidence" value="ECO:0007669"/>
    <property type="project" value="UniProtKB-UniRule"/>
</dbReference>
<dbReference type="NCBIfam" id="TIGR00121">
    <property type="entry name" value="birA_ligase"/>
    <property type="match status" value="1"/>
</dbReference>
<keyword evidence="6" id="KW-0804">Transcription</keyword>
<dbReference type="InterPro" id="IPR013196">
    <property type="entry name" value="HTH_11"/>
</dbReference>
<evidence type="ECO:0000256" key="1">
    <source>
        <dbReference type="ARBA" id="ARBA00022598"/>
    </source>
</evidence>
<dbReference type="GO" id="GO:0005737">
    <property type="term" value="C:cytoplasm"/>
    <property type="evidence" value="ECO:0007669"/>
    <property type="project" value="TreeGrafter"/>
</dbReference>
<dbReference type="Gene3D" id="1.10.10.10">
    <property type="entry name" value="Winged helix-like DNA-binding domain superfamily/Winged helix DNA-binding domain"/>
    <property type="match status" value="1"/>
</dbReference>
<dbReference type="Gene3D" id="3.30.930.10">
    <property type="entry name" value="Bira Bifunctional Protein, Domain 2"/>
    <property type="match status" value="1"/>
</dbReference>
<evidence type="ECO:0000313" key="9">
    <source>
        <dbReference type="Proteomes" id="UP000675284"/>
    </source>
</evidence>
<dbReference type="Proteomes" id="UP000675284">
    <property type="component" value="Unassembled WGS sequence"/>
</dbReference>
<dbReference type="EMBL" id="JAGSOT010000012">
    <property type="protein sequence ID" value="MBR7795578.1"/>
    <property type="molecule type" value="Genomic_DNA"/>
</dbReference>
<dbReference type="CDD" id="cd16442">
    <property type="entry name" value="BPL"/>
    <property type="match status" value="1"/>
</dbReference>
<comment type="function">
    <text evidence="6">Acts both as a biotin--[acetyl-CoA-carboxylase] ligase and a repressor.</text>
</comment>
<dbReference type="PROSITE" id="PS51733">
    <property type="entry name" value="BPL_LPL_CATALYTIC"/>
    <property type="match status" value="1"/>
</dbReference>
<sequence>MESTRNKLIKLLAEHTEDYISGQMLSEKLNISRSAIWKHMKELERDGYQIEAKSKVGYRIIGFPERITENTIQWGLKTKWLGKKVIHREVTNSTQVVAHQEAKENKGHGTVVIADEQKIGRGRMSRAWHSKRGSGMWLSMILRPELPPYLAPQLTLLTAVALADTISDMTGTEPLIKWPNDILFANQKKCAGILTEMQAEQDKIQYVVIGVGLNVNQQLSDWPEEIQERATSLQIETNQSWSIQSIIQEFLCTFEKTYDMYMKKGFVEIKKKWEAYGFKIGEWITIYTLQEKKKAIFAGIASDGALLIRNESGKVERLYSGEIDWFNKKA</sequence>
<accession>A0A941DY78</accession>
<keyword evidence="6" id="KW-0805">Transcription regulation</keyword>
<evidence type="ECO:0000259" key="7">
    <source>
        <dbReference type="PROSITE" id="PS51733"/>
    </source>
</evidence>
<dbReference type="InterPro" id="IPR003142">
    <property type="entry name" value="BPL_C"/>
</dbReference>
<evidence type="ECO:0000256" key="4">
    <source>
        <dbReference type="ARBA" id="ARBA00023125"/>
    </source>
</evidence>
<dbReference type="InterPro" id="IPR004143">
    <property type="entry name" value="BPL_LPL_catalytic"/>
</dbReference>
<keyword evidence="2 6" id="KW-0547">Nucleotide-binding</keyword>
<dbReference type="Pfam" id="PF02237">
    <property type="entry name" value="BPL_C"/>
    <property type="match status" value="1"/>
</dbReference>
<dbReference type="InterPro" id="IPR036390">
    <property type="entry name" value="WH_DNA-bd_sf"/>
</dbReference>
<keyword evidence="1 6" id="KW-0436">Ligase</keyword>
<dbReference type="Pfam" id="PF08279">
    <property type="entry name" value="HTH_11"/>
    <property type="match status" value="1"/>
</dbReference>